<protein>
    <submittedName>
        <fullName evidence="2">HNH endonuclease</fullName>
    </submittedName>
</protein>
<sequence>MEVQRRVGSAATPTAWSCYTRTTDELVGGGYGDVLGHRYEYDSNVVNHKAIAPGDLLVVRDGQLILGHGVVEDVTSGPGVKTMRRCPQCGSADATERKRALPRYRCNDCKAEFDEPVLKDMAVTRYSAVYRSSWRTLDSPLPVRALEGVYAGADRQNAIRRLDWARALTMLEEFGGVEEALEAELLRHGAPITGGHVDAVVRRRVGQQRFRERLLDRYGPTCAVTGAQPEMVLDAAHLYRFADRPEHADDGGLLLRADVHRLFDRLVLTFHPRTWTTQVAPVLLERHESLAVLDGRRISVHDTRLPDVGLIEEHHAAARARWKELARV</sequence>
<keyword evidence="2" id="KW-0540">Nuclease</keyword>
<accession>A0ABR8QFF1</accession>
<evidence type="ECO:0000313" key="2">
    <source>
        <dbReference type="EMBL" id="MBD7919157.1"/>
    </source>
</evidence>
<dbReference type="GO" id="GO:0004519">
    <property type="term" value="F:endonuclease activity"/>
    <property type="evidence" value="ECO:0007669"/>
    <property type="project" value="UniProtKB-KW"/>
</dbReference>
<keyword evidence="2" id="KW-0378">Hydrolase</keyword>
<evidence type="ECO:0000313" key="3">
    <source>
        <dbReference type="Proteomes" id="UP000604241"/>
    </source>
</evidence>
<comment type="caution">
    <text evidence="2">The sequence shown here is derived from an EMBL/GenBank/DDBJ whole genome shotgun (WGS) entry which is preliminary data.</text>
</comment>
<keyword evidence="2" id="KW-0255">Endonuclease</keyword>
<gene>
    <name evidence="2" type="ORF">H9657_12835</name>
</gene>
<organism evidence="2 3">
    <name type="scientific">Cellulomonas avistercoris</name>
    <dbReference type="NCBI Taxonomy" id="2762242"/>
    <lineage>
        <taxon>Bacteria</taxon>
        <taxon>Bacillati</taxon>
        <taxon>Actinomycetota</taxon>
        <taxon>Actinomycetes</taxon>
        <taxon>Micrococcales</taxon>
        <taxon>Cellulomonadaceae</taxon>
        <taxon>Cellulomonas</taxon>
    </lineage>
</organism>
<feature type="domain" description="HNH nuclease" evidence="1">
    <location>
        <begin position="222"/>
        <end position="270"/>
    </location>
</feature>
<dbReference type="Pfam" id="PF13391">
    <property type="entry name" value="HNH_2"/>
    <property type="match status" value="1"/>
</dbReference>
<name>A0ABR8QFF1_9CELL</name>
<dbReference type="InterPro" id="IPR003615">
    <property type="entry name" value="HNH_nuc"/>
</dbReference>
<dbReference type="Proteomes" id="UP000604241">
    <property type="component" value="Unassembled WGS sequence"/>
</dbReference>
<reference evidence="2 3" key="1">
    <citation type="submission" date="2020-08" db="EMBL/GenBank/DDBJ databases">
        <title>A Genomic Blueprint of the Chicken Gut Microbiome.</title>
        <authorList>
            <person name="Gilroy R."/>
            <person name="Ravi A."/>
            <person name="Getino M."/>
            <person name="Pursley I."/>
            <person name="Horton D.L."/>
            <person name="Alikhan N.-F."/>
            <person name="Baker D."/>
            <person name="Gharbi K."/>
            <person name="Hall N."/>
            <person name="Watson M."/>
            <person name="Adriaenssens E.M."/>
            <person name="Foster-Nyarko E."/>
            <person name="Jarju S."/>
            <person name="Secka A."/>
            <person name="Antonio M."/>
            <person name="Oren A."/>
            <person name="Chaudhuri R."/>
            <person name="La Ragione R.M."/>
            <person name="Hildebrand F."/>
            <person name="Pallen M.J."/>
        </authorList>
    </citation>
    <scope>NUCLEOTIDE SEQUENCE [LARGE SCALE GENOMIC DNA]</scope>
    <source>
        <strain evidence="2 3">Sa3CUA2</strain>
    </source>
</reference>
<proteinExistence type="predicted"/>
<keyword evidence="3" id="KW-1185">Reference proteome</keyword>
<dbReference type="EMBL" id="JACSQV010000010">
    <property type="protein sequence ID" value="MBD7919157.1"/>
    <property type="molecule type" value="Genomic_DNA"/>
</dbReference>
<dbReference type="RefSeq" id="WP_191783802.1">
    <property type="nucleotide sequence ID" value="NZ_JACSQV010000010.1"/>
</dbReference>
<evidence type="ECO:0000259" key="1">
    <source>
        <dbReference type="Pfam" id="PF13391"/>
    </source>
</evidence>